<name>A0ABN2ZR72_9ACTN</name>
<keyword evidence="3" id="KW-1185">Reference proteome</keyword>
<dbReference type="Proteomes" id="UP001422759">
    <property type="component" value="Unassembled WGS sequence"/>
</dbReference>
<gene>
    <name evidence="2" type="ORF">GCM10009760_35560</name>
</gene>
<reference evidence="2 3" key="1">
    <citation type="journal article" date="2019" name="Int. J. Syst. Evol. Microbiol.">
        <title>The Global Catalogue of Microorganisms (GCM) 10K type strain sequencing project: providing services to taxonomists for standard genome sequencing and annotation.</title>
        <authorList>
            <consortium name="The Broad Institute Genomics Platform"/>
            <consortium name="The Broad Institute Genome Sequencing Center for Infectious Disease"/>
            <person name="Wu L."/>
            <person name="Ma J."/>
        </authorList>
    </citation>
    <scope>NUCLEOTIDE SEQUENCE [LARGE SCALE GENOMIC DNA]</scope>
    <source>
        <strain evidence="2 3">JCM 14560</strain>
    </source>
</reference>
<evidence type="ECO:0000313" key="2">
    <source>
        <dbReference type="EMBL" id="GAA2146163.1"/>
    </source>
</evidence>
<comment type="caution">
    <text evidence="2">The sequence shown here is derived from an EMBL/GenBank/DDBJ whole genome shotgun (WGS) entry which is preliminary data.</text>
</comment>
<dbReference type="EMBL" id="BAAANT010000019">
    <property type="protein sequence ID" value="GAA2146163.1"/>
    <property type="molecule type" value="Genomic_DNA"/>
</dbReference>
<evidence type="ECO:0000256" key="1">
    <source>
        <dbReference type="SAM" id="MobiDB-lite"/>
    </source>
</evidence>
<protein>
    <submittedName>
        <fullName evidence="2">Uncharacterized protein</fullName>
    </submittedName>
</protein>
<accession>A0ABN2ZR72</accession>
<feature type="region of interest" description="Disordered" evidence="1">
    <location>
        <begin position="81"/>
        <end position="130"/>
    </location>
</feature>
<proteinExistence type="predicted"/>
<organism evidence="2 3">
    <name type="scientific">Kitasatospora kazusensis</name>
    <dbReference type="NCBI Taxonomy" id="407974"/>
    <lineage>
        <taxon>Bacteria</taxon>
        <taxon>Bacillati</taxon>
        <taxon>Actinomycetota</taxon>
        <taxon>Actinomycetes</taxon>
        <taxon>Kitasatosporales</taxon>
        <taxon>Streptomycetaceae</taxon>
        <taxon>Kitasatospora</taxon>
    </lineage>
</organism>
<sequence>MLSTWGSAAISGASRWLEALLIPAPGPARALVASATLITVRTAAVRAVELGRVERVLLRGAFIVWGARFRWGHGLPGMGPAIGRSGHCGPEPVESSGTRDGRTGGLTRSGQRLHPGGGSRPETSRPAPDTSTVVDLALEQLLGHSALVG</sequence>
<evidence type="ECO:0000313" key="3">
    <source>
        <dbReference type="Proteomes" id="UP001422759"/>
    </source>
</evidence>